<organism evidence="3 4">
    <name type="scientific">Thermobifida fusca TM51</name>
    <dbReference type="NCBI Taxonomy" id="1169414"/>
    <lineage>
        <taxon>Bacteria</taxon>
        <taxon>Bacillati</taxon>
        <taxon>Actinomycetota</taxon>
        <taxon>Actinomycetes</taxon>
        <taxon>Streptosporangiales</taxon>
        <taxon>Nocardiopsidaceae</taxon>
        <taxon>Thermobifida</taxon>
    </lineage>
</organism>
<feature type="short sequence motif" description="HXTX 1" evidence="2">
    <location>
        <begin position="40"/>
        <end position="43"/>
    </location>
</feature>
<dbReference type="EC" id="3.1.4.58" evidence="2"/>
<dbReference type="GO" id="GO:0008664">
    <property type="term" value="F:RNA 2',3'-cyclic 3'-phosphodiesterase activity"/>
    <property type="evidence" value="ECO:0007669"/>
    <property type="project" value="UniProtKB-EC"/>
</dbReference>
<feature type="active site" description="Proton acceptor" evidence="2">
    <location>
        <position position="128"/>
    </location>
</feature>
<name>A0A9P2TC45_THEFU</name>
<dbReference type="EMBL" id="AOSG01000007">
    <property type="protein sequence ID" value="EOR72626.1"/>
    <property type="molecule type" value="Genomic_DNA"/>
</dbReference>
<dbReference type="SUPFAM" id="SSF55144">
    <property type="entry name" value="LigT-like"/>
    <property type="match status" value="1"/>
</dbReference>
<dbReference type="HAMAP" id="MF_01940">
    <property type="entry name" value="RNA_CPDase"/>
    <property type="match status" value="1"/>
</dbReference>
<dbReference type="InterPro" id="IPR004175">
    <property type="entry name" value="RNA_CPDase"/>
</dbReference>
<evidence type="ECO:0000256" key="2">
    <source>
        <dbReference type="HAMAP-Rule" id="MF_01940"/>
    </source>
</evidence>
<dbReference type="Proteomes" id="UP000014184">
    <property type="component" value="Unassembled WGS sequence"/>
</dbReference>
<dbReference type="Pfam" id="PF13563">
    <property type="entry name" value="2_5_RNA_ligase2"/>
    <property type="match status" value="1"/>
</dbReference>
<dbReference type="RefSeq" id="WP_011290690.1">
    <property type="nucleotide sequence ID" value="NZ_AOSG01000007.1"/>
</dbReference>
<comment type="catalytic activity">
    <reaction evidence="2">
        <text>a 3'-end 2',3'-cyclophospho-ribonucleotide-RNA + H2O = a 3'-end 2'-phospho-ribonucleotide-RNA + H(+)</text>
        <dbReference type="Rhea" id="RHEA:11828"/>
        <dbReference type="Rhea" id="RHEA-COMP:10464"/>
        <dbReference type="Rhea" id="RHEA-COMP:17353"/>
        <dbReference type="ChEBI" id="CHEBI:15377"/>
        <dbReference type="ChEBI" id="CHEBI:15378"/>
        <dbReference type="ChEBI" id="CHEBI:83064"/>
        <dbReference type="ChEBI" id="CHEBI:173113"/>
        <dbReference type="EC" id="3.1.4.58"/>
    </reaction>
</comment>
<feature type="short sequence motif" description="HXTX 2" evidence="2">
    <location>
        <begin position="128"/>
        <end position="131"/>
    </location>
</feature>
<dbReference type="PANTHER" id="PTHR35561:SF1">
    <property type="entry name" value="RNA 2',3'-CYCLIC PHOSPHODIESTERASE"/>
    <property type="match status" value="1"/>
</dbReference>
<dbReference type="GO" id="GO:0016874">
    <property type="term" value="F:ligase activity"/>
    <property type="evidence" value="ECO:0007669"/>
    <property type="project" value="UniProtKB-KW"/>
</dbReference>
<comment type="function">
    <text evidence="2">Hydrolyzes RNA 2',3'-cyclic phosphodiester to an RNA 2'-phosphomonoester.</text>
</comment>
<keyword evidence="4" id="KW-1185">Reference proteome</keyword>
<comment type="caution">
    <text evidence="3">The sequence shown here is derived from an EMBL/GenBank/DDBJ whole genome shotgun (WGS) entry which is preliminary data.</text>
</comment>
<dbReference type="NCBIfam" id="TIGR02258">
    <property type="entry name" value="2_5_ligase"/>
    <property type="match status" value="1"/>
</dbReference>
<accession>A0A9P2TC45</accession>
<dbReference type="PANTHER" id="PTHR35561">
    <property type="entry name" value="RNA 2',3'-CYCLIC PHOSPHODIESTERASE"/>
    <property type="match status" value="1"/>
</dbReference>
<evidence type="ECO:0000313" key="3">
    <source>
        <dbReference type="EMBL" id="EOR72626.1"/>
    </source>
</evidence>
<dbReference type="InterPro" id="IPR009097">
    <property type="entry name" value="Cyclic_Pdiesterase"/>
</dbReference>
<keyword evidence="3" id="KW-0436">Ligase</keyword>
<evidence type="ECO:0000313" key="4">
    <source>
        <dbReference type="Proteomes" id="UP000014184"/>
    </source>
</evidence>
<protein>
    <recommendedName>
        <fullName evidence="2">RNA 2',3'-cyclic phosphodiesterase</fullName>
        <shortName evidence="2">RNA 2',3'-CPDase</shortName>
        <ecNumber evidence="2">3.1.4.58</ecNumber>
    </recommendedName>
</protein>
<proteinExistence type="inferred from homology"/>
<gene>
    <name evidence="3" type="ORF">TM51_01550</name>
</gene>
<feature type="active site" description="Proton donor" evidence="2">
    <location>
        <position position="40"/>
    </location>
</feature>
<reference evidence="3 4" key="1">
    <citation type="journal article" date="2013" name="Genome Announc.">
        <title>Draft Genome Sequence of the Lignocellulose Decomposer Thermobifida fusca Strain TM51.</title>
        <authorList>
            <person name="Toth A."/>
            <person name="Barna T."/>
            <person name="Nagy I."/>
            <person name="Horvath B."/>
            <person name="Nagy I."/>
            <person name="Tancsics A."/>
            <person name="Kriszt B."/>
            <person name="Baka E."/>
            <person name="Fekete C."/>
            <person name="Kukolya J."/>
        </authorList>
    </citation>
    <scope>NUCLEOTIDE SEQUENCE [LARGE SCALE GENOMIC DNA]</scope>
    <source>
        <strain evidence="3 4">TM51</strain>
    </source>
</reference>
<keyword evidence="1 2" id="KW-0378">Hydrolase</keyword>
<dbReference type="GO" id="GO:0004113">
    <property type="term" value="F:2',3'-cyclic-nucleotide 3'-phosphodiesterase activity"/>
    <property type="evidence" value="ECO:0007669"/>
    <property type="project" value="InterPro"/>
</dbReference>
<dbReference type="Gene3D" id="3.90.1140.10">
    <property type="entry name" value="Cyclic phosphodiesterase"/>
    <property type="match status" value="1"/>
</dbReference>
<sequence length="182" mass="19553">MRLFTAVTPPAAALDALDAAVASARPTARGLRWVAREQWHMTLVFLGDVPDDQVDTVAGELGRVAARHPAMSLSLRGSGTFPPQPVRSRVLWAGVDGDTAALTALATDLREAAVALGIPVENRRYVPHVTVARARITTNLTAPCARLETLATEPWQAAEVHLVHSRLGAVPRYQTIATWKLA</sequence>
<dbReference type="AlphaFoldDB" id="A0A9P2TC45"/>
<evidence type="ECO:0000256" key="1">
    <source>
        <dbReference type="ARBA" id="ARBA00022801"/>
    </source>
</evidence>
<comment type="similarity">
    <text evidence="2">Belongs to the 2H phosphoesterase superfamily. ThpR family.</text>
</comment>